<keyword evidence="2 7" id="KW-0349">Heme</keyword>
<dbReference type="InterPro" id="IPR001128">
    <property type="entry name" value="Cyt_P450"/>
</dbReference>
<reference evidence="8 9" key="1">
    <citation type="submission" date="2020-08" db="EMBL/GenBank/DDBJ databases">
        <title>Sequencing the genomes of 1000 actinobacteria strains.</title>
        <authorList>
            <person name="Klenk H.-P."/>
        </authorList>
    </citation>
    <scope>NUCLEOTIDE SEQUENCE [LARGE SCALE GENOMIC DNA]</scope>
    <source>
        <strain evidence="8 9">DSM 44936</strain>
    </source>
</reference>
<dbReference type="InterPro" id="IPR017972">
    <property type="entry name" value="Cyt_P450_CS"/>
</dbReference>
<sequence>MTDERATVIPEIDLTAMQVIRDPFTAYGEVRERSPLARLTIPGIGPVWLLTRYEGARAMLADPRFGISTQSFVRPGVPEDCLPYMRTMSEMEGSEHLRLRKLVAPAFGVRRAAGFRPRIEPIAARLLDELPGHADNGVVDLLRHYARPLPMDVICELVGIPHADRLAWREYGAVIAAGSGQGLAEAMPGIIAGARDAVARRRAEPADDLLSDLIRAHDDDGDRLSDTEMITMIWLLVLAGQTPHNLIGNAVAALLTHPGRLAALRADPALMPRAVEELTRWCGPILLAVPRYAREDTELYGTKIRQGDAITAAVAAANHDPRAFPDPARLDITRTPASPHLGFSHGPHFCLGAALARVQVETALTALLARHPGLALAADPEEIRALDPGMWRLTSLPVTL</sequence>
<dbReference type="CDD" id="cd11029">
    <property type="entry name" value="CYP107-like"/>
    <property type="match status" value="1"/>
</dbReference>
<dbReference type="GO" id="GO:0016705">
    <property type="term" value="F:oxidoreductase activity, acting on paired donors, with incorporation or reduction of molecular oxygen"/>
    <property type="evidence" value="ECO:0007669"/>
    <property type="project" value="InterPro"/>
</dbReference>
<evidence type="ECO:0000256" key="6">
    <source>
        <dbReference type="ARBA" id="ARBA00023033"/>
    </source>
</evidence>
<dbReference type="GO" id="GO:0020037">
    <property type="term" value="F:heme binding"/>
    <property type="evidence" value="ECO:0007669"/>
    <property type="project" value="InterPro"/>
</dbReference>
<evidence type="ECO:0000313" key="8">
    <source>
        <dbReference type="EMBL" id="MBB6473934.1"/>
    </source>
</evidence>
<dbReference type="FunFam" id="1.10.630.10:FF:000018">
    <property type="entry name" value="Cytochrome P450 monooxygenase"/>
    <property type="match status" value="1"/>
</dbReference>
<organism evidence="8 9">
    <name type="scientific">Sphaerisporangium rubeum</name>
    <dbReference type="NCBI Taxonomy" id="321317"/>
    <lineage>
        <taxon>Bacteria</taxon>
        <taxon>Bacillati</taxon>
        <taxon>Actinomycetota</taxon>
        <taxon>Actinomycetes</taxon>
        <taxon>Streptosporangiales</taxon>
        <taxon>Streptosporangiaceae</taxon>
        <taxon>Sphaerisporangium</taxon>
    </lineage>
</organism>
<dbReference type="InterPro" id="IPR002397">
    <property type="entry name" value="Cyt_P450_B"/>
</dbReference>
<dbReference type="PANTHER" id="PTHR46696:SF1">
    <property type="entry name" value="CYTOCHROME P450 YJIB-RELATED"/>
    <property type="match status" value="1"/>
</dbReference>
<comment type="similarity">
    <text evidence="1 7">Belongs to the cytochrome P450 family.</text>
</comment>
<dbReference type="Proteomes" id="UP000555564">
    <property type="component" value="Unassembled WGS sequence"/>
</dbReference>
<dbReference type="PROSITE" id="PS00086">
    <property type="entry name" value="CYTOCHROME_P450"/>
    <property type="match status" value="1"/>
</dbReference>
<dbReference type="GO" id="GO:0005506">
    <property type="term" value="F:iron ion binding"/>
    <property type="evidence" value="ECO:0007669"/>
    <property type="project" value="InterPro"/>
</dbReference>
<dbReference type="InterPro" id="IPR036396">
    <property type="entry name" value="Cyt_P450_sf"/>
</dbReference>
<evidence type="ECO:0000256" key="3">
    <source>
        <dbReference type="ARBA" id="ARBA00022723"/>
    </source>
</evidence>
<keyword evidence="5 7" id="KW-0408">Iron</keyword>
<dbReference type="AlphaFoldDB" id="A0A7X0IG40"/>
<dbReference type="PRINTS" id="PR00359">
    <property type="entry name" value="BP450"/>
</dbReference>
<evidence type="ECO:0000313" key="9">
    <source>
        <dbReference type="Proteomes" id="UP000555564"/>
    </source>
</evidence>
<keyword evidence="6 7" id="KW-0503">Monooxygenase</keyword>
<dbReference type="PANTHER" id="PTHR46696">
    <property type="entry name" value="P450, PUTATIVE (EUROFUNG)-RELATED"/>
    <property type="match status" value="1"/>
</dbReference>
<dbReference type="Gene3D" id="1.10.630.10">
    <property type="entry name" value="Cytochrome P450"/>
    <property type="match status" value="1"/>
</dbReference>
<gene>
    <name evidence="8" type="ORF">BJ992_003365</name>
</gene>
<evidence type="ECO:0000256" key="7">
    <source>
        <dbReference type="RuleBase" id="RU000461"/>
    </source>
</evidence>
<dbReference type="GO" id="GO:0004497">
    <property type="term" value="F:monooxygenase activity"/>
    <property type="evidence" value="ECO:0007669"/>
    <property type="project" value="UniProtKB-KW"/>
</dbReference>
<protein>
    <submittedName>
        <fullName evidence="8">Cytochrome P450</fullName>
    </submittedName>
</protein>
<evidence type="ECO:0000256" key="4">
    <source>
        <dbReference type="ARBA" id="ARBA00023002"/>
    </source>
</evidence>
<dbReference type="RefSeq" id="WP_343072707.1">
    <property type="nucleotide sequence ID" value="NZ_BAAALO010000078.1"/>
</dbReference>
<dbReference type="SUPFAM" id="SSF48264">
    <property type="entry name" value="Cytochrome P450"/>
    <property type="match status" value="1"/>
</dbReference>
<name>A0A7X0IG40_9ACTN</name>
<evidence type="ECO:0000256" key="2">
    <source>
        <dbReference type="ARBA" id="ARBA00022617"/>
    </source>
</evidence>
<dbReference type="EMBL" id="JACHIU010000001">
    <property type="protein sequence ID" value="MBB6473934.1"/>
    <property type="molecule type" value="Genomic_DNA"/>
</dbReference>
<keyword evidence="3 7" id="KW-0479">Metal-binding</keyword>
<evidence type="ECO:0000256" key="5">
    <source>
        <dbReference type="ARBA" id="ARBA00023004"/>
    </source>
</evidence>
<keyword evidence="9" id="KW-1185">Reference proteome</keyword>
<comment type="caution">
    <text evidence="8">The sequence shown here is derived from an EMBL/GenBank/DDBJ whole genome shotgun (WGS) entry which is preliminary data.</text>
</comment>
<keyword evidence="4 7" id="KW-0560">Oxidoreductase</keyword>
<accession>A0A7X0IG40</accession>
<proteinExistence type="inferred from homology"/>
<dbReference type="Pfam" id="PF00067">
    <property type="entry name" value="p450"/>
    <property type="match status" value="1"/>
</dbReference>
<evidence type="ECO:0000256" key="1">
    <source>
        <dbReference type="ARBA" id="ARBA00010617"/>
    </source>
</evidence>